<comment type="subunit">
    <text evidence="3">UreD, UreF and UreG form a complex that acts as a GTP-hydrolysis-dependent molecular chaperone, activating the urease apoprotein by helping to assemble the nickel containing metallocenter of UreC. The UreE protein probably delivers the nickel.</text>
</comment>
<organism evidence="4 5">
    <name type="scientific">Cyanobium gracile UHCC 0139</name>
    <dbReference type="NCBI Taxonomy" id="3110308"/>
    <lineage>
        <taxon>Bacteria</taxon>
        <taxon>Bacillati</taxon>
        <taxon>Cyanobacteriota</taxon>
        <taxon>Cyanophyceae</taxon>
        <taxon>Synechococcales</taxon>
        <taxon>Prochlorococcaceae</taxon>
        <taxon>Cyanobium</taxon>
    </lineage>
</organism>
<protein>
    <recommendedName>
        <fullName evidence="3">Urease accessory protein UreF</fullName>
    </recommendedName>
</protein>
<reference evidence="4 5" key="1">
    <citation type="submission" date="2023-12" db="EMBL/GenBank/DDBJ databases">
        <title>Baltic Sea Cyanobacteria.</title>
        <authorList>
            <person name="Delbaje E."/>
            <person name="Fewer D.P."/>
            <person name="Shishido T.K."/>
        </authorList>
    </citation>
    <scope>NUCLEOTIDE SEQUENCE [LARGE SCALE GENOMIC DNA]</scope>
    <source>
        <strain evidence="4 5">UHCC 0139</strain>
    </source>
</reference>
<dbReference type="InterPro" id="IPR038277">
    <property type="entry name" value="UreF_sf"/>
</dbReference>
<dbReference type="InterPro" id="IPR002639">
    <property type="entry name" value="UreF"/>
</dbReference>
<dbReference type="Proteomes" id="UP001304461">
    <property type="component" value="Unassembled WGS sequence"/>
</dbReference>
<sequence>MSLARLRLFQLVSPALPVGAFSYSEGLEVLVQAGELGDAEGVAHWLEAELARGALAIEAASLGRLMQALTRWREFPEGPARQEVLELDGWLLAQREAAEVRAQQRQMGRSLLQLLADLALPLPGDGTQRLAWPGAWAWAGVALAIAPQELVEAYLYGWIATQLSAAVRLVPLGPTEAQRLQLALAPTIAARAAELVATDPEDLWNGGVGAGLAQLGHGELYSRLFRS</sequence>
<keyword evidence="5" id="KW-1185">Reference proteome</keyword>
<dbReference type="RefSeq" id="WP_323304119.1">
    <property type="nucleotide sequence ID" value="NZ_JAYGHX010000001.1"/>
</dbReference>
<keyword evidence="1 3" id="KW-0996">Nickel insertion</keyword>
<dbReference type="Pfam" id="PF01730">
    <property type="entry name" value="UreF"/>
    <property type="match status" value="1"/>
</dbReference>
<comment type="similarity">
    <text evidence="3">Belongs to the UreF family.</text>
</comment>
<evidence type="ECO:0000313" key="5">
    <source>
        <dbReference type="Proteomes" id="UP001304461"/>
    </source>
</evidence>
<accession>A0ABU5RQG3</accession>
<dbReference type="PANTHER" id="PTHR33620:SF1">
    <property type="entry name" value="UREASE ACCESSORY PROTEIN F"/>
    <property type="match status" value="1"/>
</dbReference>
<dbReference type="EMBL" id="JAYGHX010000001">
    <property type="protein sequence ID" value="MEA5389997.1"/>
    <property type="molecule type" value="Genomic_DNA"/>
</dbReference>
<dbReference type="PIRSF" id="PIRSF009467">
    <property type="entry name" value="Ureas_acces_UreF"/>
    <property type="match status" value="1"/>
</dbReference>
<evidence type="ECO:0000256" key="2">
    <source>
        <dbReference type="ARBA" id="ARBA00023186"/>
    </source>
</evidence>
<proteinExistence type="inferred from homology"/>
<dbReference type="Gene3D" id="1.10.4190.10">
    <property type="entry name" value="Urease accessory protein UreF"/>
    <property type="match status" value="1"/>
</dbReference>
<evidence type="ECO:0000256" key="3">
    <source>
        <dbReference type="HAMAP-Rule" id="MF_01385"/>
    </source>
</evidence>
<keyword evidence="3" id="KW-0963">Cytoplasm</keyword>
<evidence type="ECO:0000256" key="1">
    <source>
        <dbReference type="ARBA" id="ARBA00022988"/>
    </source>
</evidence>
<keyword evidence="2 3" id="KW-0143">Chaperone</keyword>
<comment type="subcellular location">
    <subcellularLocation>
        <location evidence="3">Cytoplasm</location>
    </subcellularLocation>
</comment>
<dbReference type="HAMAP" id="MF_01385">
    <property type="entry name" value="UreF"/>
    <property type="match status" value="1"/>
</dbReference>
<gene>
    <name evidence="3" type="primary">ureF</name>
    <name evidence="4" type="ORF">VB738_01860</name>
</gene>
<name>A0ABU5RQG3_9CYAN</name>
<dbReference type="PANTHER" id="PTHR33620">
    <property type="entry name" value="UREASE ACCESSORY PROTEIN F"/>
    <property type="match status" value="1"/>
</dbReference>
<comment type="caution">
    <text evidence="4">The sequence shown here is derived from an EMBL/GenBank/DDBJ whole genome shotgun (WGS) entry which is preliminary data.</text>
</comment>
<evidence type="ECO:0000313" key="4">
    <source>
        <dbReference type="EMBL" id="MEA5389997.1"/>
    </source>
</evidence>
<comment type="function">
    <text evidence="3">Required for maturation of urease via the functional incorporation of the urease nickel metallocenter.</text>
</comment>